<dbReference type="PANTHER" id="PTHR13090:SF1">
    <property type="entry name" value="ARGININE-HYDROXYLASE NDUFAF5, MITOCHONDRIAL"/>
    <property type="match status" value="1"/>
</dbReference>
<dbReference type="InterPro" id="IPR029063">
    <property type="entry name" value="SAM-dependent_MTases_sf"/>
</dbReference>
<dbReference type="CDD" id="cd02440">
    <property type="entry name" value="AdoMet_MTases"/>
    <property type="match status" value="1"/>
</dbReference>
<dbReference type="Pfam" id="PF08241">
    <property type="entry name" value="Methyltransf_11"/>
    <property type="match status" value="1"/>
</dbReference>
<sequence length="363" mass="40256">MTSRFMLVRAIRAHAQTRGTLRANASGTVCAAGMHSSVAVRWATPTNSPPSPAYTIFDREAKERQRTRAALRAPIDEHGQRDESKRGEPSRQTDYVRDMGAESLAERLLDIKRHYPTIVELGAGAGHLRKFLDAEGTGVQKLIMCDTSAALLNRDKADDVKYPYEIERRVVDEEMLPFEENSLDCIIASGSLHWTNDLPGALVQIQRALKPDGVFLGYMLGGDTLFELRTSLMLAEQERHGGLSVHVSPMTETRDVSALLTRAGFTLQTVDIDEVTVQYPGLFELLHDLQDMGESNAVINRQTFLRRDTLLATAATYRALHGTPEGFLPATFAPIFMIGWKPSPTQRKPLPRGSAEKSLKDVL</sequence>
<keyword evidence="6" id="KW-1185">Reference proteome</keyword>
<evidence type="ECO:0000259" key="4">
    <source>
        <dbReference type="Pfam" id="PF08241"/>
    </source>
</evidence>
<evidence type="ECO:0000313" key="5">
    <source>
        <dbReference type="EMBL" id="WFD48341.1"/>
    </source>
</evidence>
<proteinExistence type="predicted"/>
<evidence type="ECO:0000256" key="3">
    <source>
        <dbReference type="SAM" id="MobiDB-lite"/>
    </source>
</evidence>
<protein>
    <recommendedName>
        <fullName evidence="4">Methyltransferase type 11 domain-containing protein</fullName>
    </recommendedName>
</protein>
<dbReference type="InterPro" id="IPR013216">
    <property type="entry name" value="Methyltransf_11"/>
</dbReference>
<dbReference type="PANTHER" id="PTHR13090">
    <property type="entry name" value="ARGININE-HYDROXYLASE NDUFAF5, MITOCHONDRIAL"/>
    <property type="match status" value="1"/>
</dbReference>
<dbReference type="EMBL" id="CP046236">
    <property type="protein sequence ID" value="WFD48341.1"/>
    <property type="molecule type" value="Genomic_DNA"/>
</dbReference>
<keyword evidence="1" id="KW-0489">Methyltransferase</keyword>
<feature type="region of interest" description="Disordered" evidence="3">
    <location>
        <begin position="65"/>
        <end position="95"/>
    </location>
</feature>
<keyword evidence="2" id="KW-0808">Transferase</keyword>
<name>A0ABY8ERX5_MALFU</name>
<dbReference type="InterPro" id="IPR050602">
    <property type="entry name" value="Malonyl-ACP_OMT"/>
</dbReference>
<evidence type="ECO:0000256" key="2">
    <source>
        <dbReference type="ARBA" id="ARBA00022679"/>
    </source>
</evidence>
<dbReference type="Gene3D" id="3.40.50.150">
    <property type="entry name" value="Vaccinia Virus protein VP39"/>
    <property type="match status" value="1"/>
</dbReference>
<gene>
    <name evidence="5" type="ORF">GLX27_003010</name>
</gene>
<dbReference type="Proteomes" id="UP000818624">
    <property type="component" value="Chromosome 3"/>
</dbReference>
<organism evidence="5 6">
    <name type="scientific">Malassezia furfur</name>
    <name type="common">Pityriasis versicolor infection agent</name>
    <name type="synonym">Pityrosporum furfur</name>
    <dbReference type="NCBI Taxonomy" id="55194"/>
    <lineage>
        <taxon>Eukaryota</taxon>
        <taxon>Fungi</taxon>
        <taxon>Dikarya</taxon>
        <taxon>Basidiomycota</taxon>
        <taxon>Ustilaginomycotina</taxon>
        <taxon>Malasseziomycetes</taxon>
        <taxon>Malasseziales</taxon>
        <taxon>Malasseziaceae</taxon>
        <taxon>Malassezia</taxon>
    </lineage>
</organism>
<dbReference type="SUPFAM" id="SSF53335">
    <property type="entry name" value="S-adenosyl-L-methionine-dependent methyltransferases"/>
    <property type="match status" value="1"/>
</dbReference>
<evidence type="ECO:0000313" key="6">
    <source>
        <dbReference type="Proteomes" id="UP000818624"/>
    </source>
</evidence>
<accession>A0ABY8ERX5</accession>
<feature type="compositionally biased region" description="Basic and acidic residues" evidence="3">
    <location>
        <begin position="74"/>
        <end position="95"/>
    </location>
</feature>
<evidence type="ECO:0000256" key="1">
    <source>
        <dbReference type="ARBA" id="ARBA00022603"/>
    </source>
</evidence>
<feature type="domain" description="Methyltransferase type 11" evidence="4">
    <location>
        <begin position="120"/>
        <end position="216"/>
    </location>
</feature>
<reference evidence="5 6" key="1">
    <citation type="journal article" date="2020" name="Elife">
        <title>Loss of centromere function drives karyotype evolution in closely related Malassezia species.</title>
        <authorList>
            <person name="Sankaranarayanan S.R."/>
            <person name="Ianiri G."/>
            <person name="Coelho M.A."/>
            <person name="Reza M.H."/>
            <person name="Thimmappa B.C."/>
            <person name="Ganguly P."/>
            <person name="Vadnala R.N."/>
            <person name="Sun S."/>
            <person name="Siddharthan R."/>
            <person name="Tellgren-Roth C."/>
            <person name="Dawson T.L."/>
            <person name="Heitman J."/>
            <person name="Sanyal K."/>
        </authorList>
    </citation>
    <scope>NUCLEOTIDE SEQUENCE [LARGE SCALE GENOMIC DNA]</scope>
    <source>
        <strain evidence="5">CBS14141</strain>
    </source>
</reference>